<organism evidence="2 3">
    <name type="scientific">Microctonus aethiopoides</name>
    <dbReference type="NCBI Taxonomy" id="144406"/>
    <lineage>
        <taxon>Eukaryota</taxon>
        <taxon>Metazoa</taxon>
        <taxon>Ecdysozoa</taxon>
        <taxon>Arthropoda</taxon>
        <taxon>Hexapoda</taxon>
        <taxon>Insecta</taxon>
        <taxon>Pterygota</taxon>
        <taxon>Neoptera</taxon>
        <taxon>Endopterygota</taxon>
        <taxon>Hymenoptera</taxon>
        <taxon>Apocrita</taxon>
        <taxon>Ichneumonoidea</taxon>
        <taxon>Braconidae</taxon>
        <taxon>Euphorinae</taxon>
        <taxon>Microctonus</taxon>
    </lineage>
</organism>
<gene>
    <name evidence="2" type="ORF">PV328_001238</name>
</gene>
<protein>
    <submittedName>
        <fullName evidence="2">Uncharacterized protein</fullName>
    </submittedName>
</protein>
<sequence>MGTMHYLAHSTSLSQWGGGFSTGVHTLRTHQHTLHTSAHFHSWRFLKQLLRPQQPQHLSIVSSFIISATSPTSASSSSSSAPPPPHQPQQHHPLQHQLQLL</sequence>
<dbReference type="Proteomes" id="UP001168990">
    <property type="component" value="Unassembled WGS sequence"/>
</dbReference>
<keyword evidence="3" id="KW-1185">Reference proteome</keyword>
<reference evidence="2" key="2">
    <citation type="submission" date="2023-03" db="EMBL/GenBank/DDBJ databases">
        <authorList>
            <person name="Inwood S.N."/>
            <person name="Skelly J.G."/>
            <person name="Guhlin J."/>
            <person name="Harrop T.W.R."/>
            <person name="Goldson S.G."/>
            <person name="Dearden P.K."/>
        </authorList>
    </citation>
    <scope>NUCLEOTIDE SEQUENCE</scope>
    <source>
        <strain evidence="2">Irish</strain>
        <tissue evidence="2">Whole body</tissue>
    </source>
</reference>
<feature type="region of interest" description="Disordered" evidence="1">
    <location>
        <begin position="70"/>
        <end position="101"/>
    </location>
</feature>
<accession>A0AA39KX97</accession>
<evidence type="ECO:0000313" key="3">
    <source>
        <dbReference type="Proteomes" id="UP001168990"/>
    </source>
</evidence>
<name>A0AA39KX97_9HYME</name>
<reference evidence="2" key="1">
    <citation type="journal article" date="2023" name="bioRxiv">
        <title>Scaffold-level genome assemblies of two parasitoid biocontrol wasps reveal the parthenogenesis mechanism and an associated novel virus.</title>
        <authorList>
            <person name="Inwood S."/>
            <person name="Skelly J."/>
            <person name="Guhlin J."/>
            <person name="Harrop T."/>
            <person name="Goldson S."/>
            <person name="Dearden P."/>
        </authorList>
    </citation>
    <scope>NUCLEOTIDE SEQUENCE</scope>
    <source>
        <strain evidence="2">Irish</strain>
        <tissue evidence="2">Whole body</tissue>
    </source>
</reference>
<proteinExistence type="predicted"/>
<feature type="compositionally biased region" description="Low complexity" evidence="1">
    <location>
        <begin position="88"/>
        <end position="101"/>
    </location>
</feature>
<feature type="compositionally biased region" description="Low complexity" evidence="1">
    <location>
        <begin position="70"/>
        <end position="80"/>
    </location>
</feature>
<dbReference type="EMBL" id="JAQQBS010000001">
    <property type="protein sequence ID" value="KAK0177159.1"/>
    <property type="molecule type" value="Genomic_DNA"/>
</dbReference>
<comment type="caution">
    <text evidence="2">The sequence shown here is derived from an EMBL/GenBank/DDBJ whole genome shotgun (WGS) entry which is preliminary data.</text>
</comment>
<dbReference type="AlphaFoldDB" id="A0AA39KX97"/>
<evidence type="ECO:0000256" key="1">
    <source>
        <dbReference type="SAM" id="MobiDB-lite"/>
    </source>
</evidence>
<evidence type="ECO:0000313" key="2">
    <source>
        <dbReference type="EMBL" id="KAK0177159.1"/>
    </source>
</evidence>